<protein>
    <submittedName>
        <fullName evidence="2">Uncharacterized protein</fullName>
    </submittedName>
</protein>
<feature type="compositionally biased region" description="Pro residues" evidence="1">
    <location>
        <begin position="43"/>
        <end position="64"/>
    </location>
</feature>
<feature type="compositionally biased region" description="Low complexity" evidence="1">
    <location>
        <begin position="277"/>
        <end position="311"/>
    </location>
</feature>
<evidence type="ECO:0000313" key="3">
    <source>
        <dbReference type="Proteomes" id="UP001172681"/>
    </source>
</evidence>
<keyword evidence="3" id="KW-1185">Reference proteome</keyword>
<feature type="region of interest" description="Disordered" evidence="1">
    <location>
        <begin position="272"/>
        <end position="311"/>
    </location>
</feature>
<feature type="region of interest" description="Disordered" evidence="1">
    <location>
        <begin position="1"/>
        <end position="119"/>
    </location>
</feature>
<evidence type="ECO:0000256" key="1">
    <source>
        <dbReference type="SAM" id="MobiDB-lite"/>
    </source>
</evidence>
<name>A0AA38XBJ2_9EURO</name>
<feature type="compositionally biased region" description="Polar residues" evidence="1">
    <location>
        <begin position="94"/>
        <end position="103"/>
    </location>
</feature>
<feature type="compositionally biased region" description="Acidic residues" evidence="1">
    <location>
        <begin position="202"/>
        <end position="217"/>
    </location>
</feature>
<feature type="compositionally biased region" description="Basic and acidic residues" evidence="1">
    <location>
        <begin position="71"/>
        <end position="85"/>
    </location>
</feature>
<accession>A0AA38XBJ2</accession>
<feature type="compositionally biased region" description="Polar residues" evidence="1">
    <location>
        <begin position="218"/>
        <end position="228"/>
    </location>
</feature>
<dbReference type="EMBL" id="JAPDRN010000249">
    <property type="protein sequence ID" value="KAJ9610106.1"/>
    <property type="molecule type" value="Genomic_DNA"/>
</dbReference>
<dbReference type="AlphaFoldDB" id="A0AA38XBJ2"/>
<dbReference type="Proteomes" id="UP001172681">
    <property type="component" value="Unassembled WGS sequence"/>
</dbReference>
<evidence type="ECO:0000313" key="2">
    <source>
        <dbReference type="EMBL" id="KAJ9610106.1"/>
    </source>
</evidence>
<proteinExistence type="predicted"/>
<organism evidence="2 3">
    <name type="scientific">Knufia peltigerae</name>
    <dbReference type="NCBI Taxonomy" id="1002370"/>
    <lineage>
        <taxon>Eukaryota</taxon>
        <taxon>Fungi</taxon>
        <taxon>Dikarya</taxon>
        <taxon>Ascomycota</taxon>
        <taxon>Pezizomycotina</taxon>
        <taxon>Eurotiomycetes</taxon>
        <taxon>Chaetothyriomycetidae</taxon>
        <taxon>Chaetothyriales</taxon>
        <taxon>Trichomeriaceae</taxon>
        <taxon>Knufia</taxon>
    </lineage>
</organism>
<feature type="compositionally biased region" description="Low complexity" evidence="1">
    <location>
        <begin position="1"/>
        <end position="28"/>
    </location>
</feature>
<comment type="caution">
    <text evidence="2">The sequence shown here is derived from an EMBL/GenBank/DDBJ whole genome shotgun (WGS) entry which is preliminary data.</text>
</comment>
<sequence length="311" mass="34281">MSSSRLIARRIISTLSPSSTSNDSSATDVKTDDDVDVLGGNPWPVPPYSPPPSPPPPPPPPPPESARSRRFSYDRPGNDEQRDFNADETIAQDVRQSGLTTFSEGDPRPGGGITRSSAVRYKRGARSRFLGGPRRLLVDNDLVPLRPGSMPPPPIFRISDEARARNREVMERENDLMMLWRDTHEPGRWQYPYGGRMGNFVLDDDDEDDGDDDEDNGETSYHSSAGSTMVESWLSITLAPSRSESEADMTNGDGPRWRVLHRTNRVRYRDGDEEVVDSSYDADVSSLSSSSSSESVWSRSPLSSASSSSSV</sequence>
<gene>
    <name evidence="2" type="ORF">H2204_015480</name>
</gene>
<reference evidence="2" key="1">
    <citation type="submission" date="2022-10" db="EMBL/GenBank/DDBJ databases">
        <title>Culturing micro-colonial fungi from biological soil crusts in the Mojave desert and describing Neophaeococcomyces mojavensis, and introducing the new genera and species Taxawa tesnikishii.</title>
        <authorList>
            <person name="Kurbessoian T."/>
            <person name="Stajich J.E."/>
        </authorList>
    </citation>
    <scope>NUCLEOTIDE SEQUENCE</scope>
    <source>
        <strain evidence="2">TK_35</strain>
    </source>
</reference>
<feature type="region of interest" description="Disordered" evidence="1">
    <location>
        <begin position="200"/>
        <end position="228"/>
    </location>
</feature>